<dbReference type="HOGENOM" id="CLU_2407886_0_0_9"/>
<dbReference type="Proteomes" id="UP000008467">
    <property type="component" value="Chromosome"/>
</dbReference>
<dbReference type="AlphaFoldDB" id="F2JQS7"/>
<organism evidence="1 2">
    <name type="scientific">Cellulosilyticum lentocellum (strain ATCC 49066 / DSM 5427 / NCIMB 11756 / RHM5)</name>
    <name type="common">Clostridium lentocellum</name>
    <dbReference type="NCBI Taxonomy" id="642492"/>
    <lineage>
        <taxon>Bacteria</taxon>
        <taxon>Bacillati</taxon>
        <taxon>Bacillota</taxon>
        <taxon>Clostridia</taxon>
        <taxon>Lachnospirales</taxon>
        <taxon>Cellulosilyticaceae</taxon>
        <taxon>Cellulosilyticum</taxon>
    </lineage>
</organism>
<dbReference type="RefSeq" id="WP_013655973.1">
    <property type="nucleotide sequence ID" value="NC_015275.1"/>
</dbReference>
<protein>
    <submittedName>
        <fullName evidence="1">Uncharacterized protein</fullName>
    </submittedName>
</protein>
<dbReference type="EMBL" id="CP002582">
    <property type="protein sequence ID" value="ADZ82672.1"/>
    <property type="molecule type" value="Genomic_DNA"/>
</dbReference>
<sequence length="92" mass="10800">MKLSTQLEIYRNQNAIKMLKAKNRQLKRVGNKHIIVHLEVPRELDYQANYMGQCDCGCHKDLYKGMSVIMHGNKMIHIDCLEVYLKRNLVVL</sequence>
<proteinExistence type="predicted"/>
<dbReference type="STRING" id="642492.Clole_0940"/>
<dbReference type="KEGG" id="cle:Clole_0940"/>
<keyword evidence="2" id="KW-1185">Reference proteome</keyword>
<name>F2JQS7_CELLD</name>
<evidence type="ECO:0000313" key="2">
    <source>
        <dbReference type="Proteomes" id="UP000008467"/>
    </source>
</evidence>
<reference evidence="1 2" key="1">
    <citation type="journal article" date="2011" name="J. Bacteriol.">
        <title>Complete genome sequence of the cellulose-degrading bacterium Cellulosilyticum lentocellum.</title>
        <authorList>
            <consortium name="US DOE Joint Genome Institute"/>
            <person name="Miller D.A."/>
            <person name="Suen G."/>
            <person name="Bruce D."/>
            <person name="Copeland A."/>
            <person name="Cheng J.F."/>
            <person name="Detter C."/>
            <person name="Goodwin L.A."/>
            <person name="Han C.S."/>
            <person name="Hauser L.J."/>
            <person name="Land M.L."/>
            <person name="Lapidus A."/>
            <person name="Lucas S."/>
            <person name="Meincke L."/>
            <person name="Pitluck S."/>
            <person name="Tapia R."/>
            <person name="Teshima H."/>
            <person name="Woyke T."/>
            <person name="Fox B.G."/>
            <person name="Angert E.R."/>
            <person name="Currie C.R."/>
        </authorList>
    </citation>
    <scope>NUCLEOTIDE SEQUENCE [LARGE SCALE GENOMIC DNA]</scope>
    <source>
        <strain evidence="2">ATCC 49066 / DSM 5427 / NCIMB 11756 / RHM5</strain>
    </source>
</reference>
<evidence type="ECO:0000313" key="1">
    <source>
        <dbReference type="EMBL" id="ADZ82672.1"/>
    </source>
</evidence>
<gene>
    <name evidence="1" type="ordered locus">Clole_0940</name>
</gene>
<accession>F2JQS7</accession>